<reference evidence="2" key="1">
    <citation type="submission" date="2022-03" db="EMBL/GenBank/DDBJ databases">
        <title>Sea Food Isolates.</title>
        <authorList>
            <person name="Li c."/>
        </authorList>
    </citation>
    <scope>NUCLEOTIDE SEQUENCE</scope>
    <source>
        <strain evidence="2">19GA11TI05</strain>
    </source>
</reference>
<name>A0AAU6TQT4_UNCXX</name>
<protein>
    <submittedName>
        <fullName evidence="2">Uncharacterized protein</fullName>
    </submittedName>
</protein>
<evidence type="ECO:0000313" key="2">
    <source>
        <dbReference type="EMBL" id="XAG64098.1"/>
    </source>
</evidence>
<dbReference type="EMBL" id="CP095362">
    <property type="protein sequence ID" value="XAG64098.1"/>
    <property type="molecule type" value="Genomic_DNA"/>
</dbReference>
<gene>
    <name evidence="2" type="ORF">MRM81_11370</name>
</gene>
<organism evidence="2">
    <name type="scientific">bacterium 19GA11TI05</name>
    <dbReference type="NCBI Taxonomy" id="2920688"/>
    <lineage>
        <taxon>Bacteria</taxon>
    </lineage>
</organism>
<sequence length="98" mass="11376">MTNRYEDTTPFERDVMTSMGYHWKGEGWQKASDNGETMVVTGWTGDIPADSSRITHIWDQNIADMNTSPNPVWDDADDGWMHPVDEEIRKETETRRNN</sequence>
<feature type="compositionally biased region" description="Basic and acidic residues" evidence="1">
    <location>
        <begin position="79"/>
        <end position="98"/>
    </location>
</feature>
<feature type="region of interest" description="Disordered" evidence="1">
    <location>
        <begin position="68"/>
        <end position="98"/>
    </location>
</feature>
<accession>A0AAU6TQT4</accession>
<proteinExistence type="predicted"/>
<evidence type="ECO:0000256" key="1">
    <source>
        <dbReference type="SAM" id="MobiDB-lite"/>
    </source>
</evidence>
<dbReference type="AlphaFoldDB" id="A0AAU6TQT4"/>